<keyword evidence="12" id="KW-1185">Reference proteome</keyword>
<dbReference type="PROSITE" id="PS50850">
    <property type="entry name" value="MFS"/>
    <property type="match status" value="1"/>
</dbReference>
<feature type="domain" description="Major facilitator superfamily (MFS) profile" evidence="10">
    <location>
        <begin position="34"/>
        <end position="449"/>
    </location>
</feature>
<feature type="transmembrane region" description="Helical" evidence="9">
    <location>
        <begin position="206"/>
        <end position="225"/>
    </location>
</feature>
<reference evidence="11 12" key="1">
    <citation type="submission" date="2021-03" db="EMBL/GenBank/DDBJ databases">
        <title>Sequencing the genomes of 1000 actinobacteria strains.</title>
        <authorList>
            <person name="Klenk H.-P."/>
        </authorList>
    </citation>
    <scope>NUCLEOTIDE SEQUENCE [LARGE SCALE GENOMIC DNA]</scope>
    <source>
        <strain evidence="11 12">DSM 15454</strain>
    </source>
</reference>
<keyword evidence="2" id="KW-0813">Transport</keyword>
<evidence type="ECO:0000313" key="12">
    <source>
        <dbReference type="Proteomes" id="UP000766570"/>
    </source>
</evidence>
<evidence type="ECO:0000256" key="7">
    <source>
        <dbReference type="ARBA" id="ARBA00023136"/>
    </source>
</evidence>
<dbReference type="CDD" id="cd17367">
    <property type="entry name" value="MFS_KgtP"/>
    <property type="match status" value="1"/>
</dbReference>
<evidence type="ECO:0000256" key="2">
    <source>
        <dbReference type="ARBA" id="ARBA00022448"/>
    </source>
</evidence>
<evidence type="ECO:0000259" key="10">
    <source>
        <dbReference type="PROSITE" id="PS50850"/>
    </source>
</evidence>
<feature type="transmembrane region" description="Helical" evidence="9">
    <location>
        <begin position="130"/>
        <end position="150"/>
    </location>
</feature>
<evidence type="ECO:0000256" key="8">
    <source>
        <dbReference type="SAM" id="MobiDB-lite"/>
    </source>
</evidence>
<dbReference type="InterPro" id="IPR020846">
    <property type="entry name" value="MFS_dom"/>
</dbReference>
<feature type="transmembrane region" description="Helical" evidence="9">
    <location>
        <begin position="332"/>
        <end position="352"/>
    </location>
</feature>
<dbReference type="PANTHER" id="PTHR43528">
    <property type="entry name" value="ALPHA-KETOGLUTARATE PERMEASE"/>
    <property type="match status" value="1"/>
</dbReference>
<evidence type="ECO:0000313" key="11">
    <source>
        <dbReference type="EMBL" id="MBP2373217.1"/>
    </source>
</evidence>
<dbReference type="InterPro" id="IPR036259">
    <property type="entry name" value="MFS_trans_sf"/>
</dbReference>
<evidence type="ECO:0000256" key="6">
    <source>
        <dbReference type="ARBA" id="ARBA00022989"/>
    </source>
</evidence>
<evidence type="ECO:0000256" key="3">
    <source>
        <dbReference type="ARBA" id="ARBA00022475"/>
    </source>
</evidence>
<dbReference type="Proteomes" id="UP000766570">
    <property type="component" value="Unassembled WGS sequence"/>
</dbReference>
<dbReference type="SUPFAM" id="SSF103473">
    <property type="entry name" value="MFS general substrate transporter"/>
    <property type="match status" value="1"/>
</dbReference>
<feature type="region of interest" description="Disordered" evidence="8">
    <location>
        <begin position="456"/>
        <end position="486"/>
    </location>
</feature>
<evidence type="ECO:0000256" key="1">
    <source>
        <dbReference type="ARBA" id="ARBA00004651"/>
    </source>
</evidence>
<feature type="transmembrane region" description="Helical" evidence="9">
    <location>
        <begin position="358"/>
        <end position="381"/>
    </location>
</feature>
<keyword evidence="3" id="KW-1003">Cell membrane</keyword>
<dbReference type="EMBL" id="JAGIOE010000001">
    <property type="protein sequence ID" value="MBP2373217.1"/>
    <property type="molecule type" value="Genomic_DNA"/>
</dbReference>
<keyword evidence="7 9" id="KW-0472">Membrane</keyword>
<keyword evidence="5" id="KW-0769">Symport</keyword>
<evidence type="ECO:0000256" key="4">
    <source>
        <dbReference type="ARBA" id="ARBA00022692"/>
    </source>
</evidence>
<dbReference type="PROSITE" id="PS00217">
    <property type="entry name" value="SUGAR_TRANSPORT_2"/>
    <property type="match status" value="1"/>
</dbReference>
<comment type="caution">
    <text evidence="11">The sequence shown here is derived from an EMBL/GenBank/DDBJ whole genome shotgun (WGS) entry which is preliminary data.</text>
</comment>
<dbReference type="PANTHER" id="PTHR43528:SF1">
    <property type="entry name" value="ALPHA-KETOGLUTARATE PERMEASE"/>
    <property type="match status" value="1"/>
</dbReference>
<feature type="transmembrane region" description="Helical" evidence="9">
    <location>
        <begin position="46"/>
        <end position="64"/>
    </location>
</feature>
<keyword evidence="6 9" id="KW-1133">Transmembrane helix</keyword>
<feature type="transmembrane region" description="Helical" evidence="9">
    <location>
        <begin position="76"/>
        <end position="94"/>
    </location>
</feature>
<keyword evidence="4 9" id="KW-0812">Transmembrane</keyword>
<feature type="transmembrane region" description="Helical" evidence="9">
    <location>
        <begin position="426"/>
        <end position="444"/>
    </location>
</feature>
<gene>
    <name evidence="11" type="ORF">JOF46_001129</name>
</gene>
<feature type="compositionally biased region" description="Basic and acidic residues" evidence="8">
    <location>
        <begin position="472"/>
        <end position="486"/>
    </location>
</feature>
<feature type="transmembrane region" description="Helical" evidence="9">
    <location>
        <begin position="106"/>
        <end position="124"/>
    </location>
</feature>
<name>A0ABS4WAK2_9MICC</name>
<accession>A0ABS4WAK2</accession>
<dbReference type="InterPro" id="IPR005828">
    <property type="entry name" value="MFS_sugar_transport-like"/>
</dbReference>
<proteinExistence type="predicted"/>
<protein>
    <submittedName>
        <fullName evidence="11">MHS family alpha-ketoglutarate permease-like MFS transporter</fullName>
    </submittedName>
</protein>
<feature type="transmembrane region" description="Helical" evidence="9">
    <location>
        <begin position="265"/>
        <end position="283"/>
    </location>
</feature>
<sequence>MGQAALDNMKKAPRRGARVKDPIEAAATRKAVSNILKGSAGNLVEWFDLYVYTVFAAYFQSHFFNSTNELQAGLEAMAVFATSFLMRPVGAWFFGRYADRHGRKAALTLSVTMMSAGSFAIAILPTQEAIGMWAMVLLVFVRLLQGFSVGGEYGTSATYMSEAATSKRRGFFSSFQYVTLIGGQMLALLVLVILQNTMNHETLTAWGWRIPFAIGGVAALVVLWLRRTMEETVSAEQVAAANKPLAAGEARPGTMKLLFTQYWKPLLVCIGITLGGTVAFYTYTNFILKFMNDTSGIPKTQTSLINFWALFIFMLLQPVYGMISDKIGRKPLLLWFGITGVLFTWPLLSMLAGTQNPVYAFLLMMGGLVIVGGYTSINALVKAELFPASIRALGVGLGYAIANSLFGGTVPLIGAALQKADRVDLFFTYVTVAIAISLLVYVFALKNKKTTHLDDEQGHAWTGKNPDAEAPAAKDSDDDKKELVDA</sequence>
<evidence type="ECO:0000256" key="5">
    <source>
        <dbReference type="ARBA" id="ARBA00022847"/>
    </source>
</evidence>
<feature type="transmembrane region" description="Helical" evidence="9">
    <location>
        <begin position="171"/>
        <end position="194"/>
    </location>
</feature>
<dbReference type="InterPro" id="IPR051084">
    <property type="entry name" value="H+-coupled_symporters"/>
</dbReference>
<comment type="subcellular location">
    <subcellularLocation>
        <location evidence="1">Cell membrane</location>
        <topology evidence="1">Multi-pass membrane protein</topology>
    </subcellularLocation>
</comment>
<dbReference type="InterPro" id="IPR005829">
    <property type="entry name" value="Sugar_transporter_CS"/>
</dbReference>
<feature type="transmembrane region" description="Helical" evidence="9">
    <location>
        <begin position="393"/>
        <end position="414"/>
    </location>
</feature>
<organism evidence="11 12">
    <name type="scientific">Paeniglutamicibacter psychrophenolicus</name>
    <dbReference type="NCBI Taxonomy" id="257454"/>
    <lineage>
        <taxon>Bacteria</taxon>
        <taxon>Bacillati</taxon>
        <taxon>Actinomycetota</taxon>
        <taxon>Actinomycetes</taxon>
        <taxon>Micrococcales</taxon>
        <taxon>Micrococcaceae</taxon>
        <taxon>Paeniglutamicibacter</taxon>
    </lineage>
</organism>
<dbReference type="Gene3D" id="1.20.1250.20">
    <property type="entry name" value="MFS general substrate transporter like domains"/>
    <property type="match status" value="2"/>
</dbReference>
<evidence type="ECO:0000256" key="9">
    <source>
        <dbReference type="SAM" id="Phobius"/>
    </source>
</evidence>
<dbReference type="Pfam" id="PF00083">
    <property type="entry name" value="Sugar_tr"/>
    <property type="match status" value="1"/>
</dbReference>
<feature type="transmembrane region" description="Helical" evidence="9">
    <location>
        <begin position="303"/>
        <end position="320"/>
    </location>
</feature>